<dbReference type="Proteomes" id="UP000182660">
    <property type="component" value="Unassembled WGS sequence"/>
</dbReference>
<dbReference type="InterPro" id="IPR024400">
    <property type="entry name" value="DUF2635"/>
</dbReference>
<dbReference type="Pfam" id="PF10948">
    <property type="entry name" value="DUF2635"/>
    <property type="match status" value="1"/>
</dbReference>
<feature type="compositionally biased region" description="Basic and acidic residues" evidence="1">
    <location>
        <begin position="1"/>
        <end position="23"/>
    </location>
</feature>
<sequence>MFNIKPKEPDVRVRKPDGSHLEPEGESVTRSSYWLRRLRDGDVELIVADDDKPAAQKQEKK</sequence>
<accession>A0ABY1H8L6</accession>
<reference evidence="2 3" key="1">
    <citation type="submission" date="2016-11" db="EMBL/GenBank/DDBJ databases">
        <authorList>
            <person name="Klemetsen T."/>
        </authorList>
    </citation>
    <scope>NUCLEOTIDE SEQUENCE [LARGE SCALE GENOMIC DNA]</scope>
    <source>
        <strain evidence="2">MT 2528</strain>
    </source>
</reference>
<keyword evidence="3" id="KW-1185">Reference proteome</keyword>
<evidence type="ECO:0000256" key="1">
    <source>
        <dbReference type="SAM" id="MobiDB-lite"/>
    </source>
</evidence>
<dbReference type="RefSeq" id="WP_052678371.1">
    <property type="nucleotide sequence ID" value="NZ_CAWQZC010000101.1"/>
</dbReference>
<evidence type="ECO:0000313" key="2">
    <source>
        <dbReference type="EMBL" id="SGY85080.1"/>
    </source>
</evidence>
<dbReference type="GeneID" id="61294449"/>
<dbReference type="EMBL" id="FPLJ01000022">
    <property type="protein sequence ID" value="SGY85080.1"/>
    <property type="molecule type" value="Genomic_DNA"/>
</dbReference>
<comment type="caution">
    <text evidence="2">The sequence shown here is derived from an EMBL/GenBank/DDBJ whole genome shotgun (WGS) entry which is preliminary data.</text>
</comment>
<gene>
    <name evidence="2" type="ORF">MT2528_0780</name>
</gene>
<organism evidence="2 3">
    <name type="scientific">Moritella viscosa</name>
    <dbReference type="NCBI Taxonomy" id="80854"/>
    <lineage>
        <taxon>Bacteria</taxon>
        <taxon>Pseudomonadati</taxon>
        <taxon>Pseudomonadota</taxon>
        <taxon>Gammaproteobacteria</taxon>
        <taxon>Alteromonadales</taxon>
        <taxon>Moritellaceae</taxon>
        <taxon>Moritella</taxon>
    </lineage>
</organism>
<proteinExistence type="predicted"/>
<name>A0ABY1H8L6_9GAMM</name>
<protein>
    <recommendedName>
        <fullName evidence="4">DUF2635 domain-containing protein</fullName>
    </recommendedName>
</protein>
<feature type="region of interest" description="Disordered" evidence="1">
    <location>
        <begin position="1"/>
        <end position="30"/>
    </location>
</feature>
<evidence type="ECO:0008006" key="4">
    <source>
        <dbReference type="Google" id="ProtNLM"/>
    </source>
</evidence>
<evidence type="ECO:0000313" key="3">
    <source>
        <dbReference type="Proteomes" id="UP000182660"/>
    </source>
</evidence>